<keyword evidence="4" id="KW-0238">DNA-binding</keyword>
<gene>
    <name evidence="8" type="primary">rssB_2</name>
    <name evidence="8" type="ORF">HAPAU_23290</name>
</gene>
<evidence type="ECO:0000313" key="9">
    <source>
        <dbReference type="Proteomes" id="UP000075321"/>
    </source>
</evidence>
<sequence>MSTDVMDDAPVVLVVDDEPQLAELFAIWLDEEWTVRVAHDGEEALSRMDEEVAVVLLDRRMPGMSGDDVLDAIHEAGYNCRVIMVTAVDPDFDIIEMGFDDYLVKPVANDELLATVEGVHRRSEYDEIMREYYSLASKRAVLKTEKSCEELEGNEEFRELERRLTDLRKSVDGTAEGLQTHEEFAAAFRDIDC</sequence>
<dbReference type="EMBL" id="LTAZ01000005">
    <property type="protein sequence ID" value="KYH25654.1"/>
    <property type="molecule type" value="Genomic_DNA"/>
</dbReference>
<evidence type="ECO:0000259" key="7">
    <source>
        <dbReference type="PROSITE" id="PS50110"/>
    </source>
</evidence>
<reference evidence="8 9" key="1">
    <citation type="submission" date="2016-02" db="EMBL/GenBank/DDBJ databases">
        <title>Genome sequence of Halalkalicoccus paucihalophilus DSM 24557.</title>
        <authorList>
            <person name="Poehlein A."/>
            <person name="Daniel R."/>
        </authorList>
    </citation>
    <scope>NUCLEOTIDE SEQUENCE [LARGE SCALE GENOMIC DNA]</scope>
    <source>
        <strain evidence="8 9">DSM 24557</strain>
    </source>
</reference>
<evidence type="ECO:0000256" key="4">
    <source>
        <dbReference type="ARBA" id="ARBA00023125"/>
    </source>
</evidence>
<dbReference type="GO" id="GO:0006355">
    <property type="term" value="P:regulation of DNA-templated transcription"/>
    <property type="evidence" value="ECO:0007669"/>
    <property type="project" value="TreeGrafter"/>
</dbReference>
<dbReference type="AlphaFoldDB" id="A0A151ADH1"/>
<dbReference type="InterPro" id="IPR011006">
    <property type="entry name" value="CheY-like_superfamily"/>
</dbReference>
<feature type="domain" description="Response regulatory" evidence="7">
    <location>
        <begin position="11"/>
        <end position="120"/>
    </location>
</feature>
<dbReference type="SUPFAM" id="SSF52172">
    <property type="entry name" value="CheY-like"/>
    <property type="match status" value="1"/>
</dbReference>
<evidence type="ECO:0000256" key="1">
    <source>
        <dbReference type="ARBA" id="ARBA00022553"/>
    </source>
</evidence>
<dbReference type="GO" id="GO:0032993">
    <property type="term" value="C:protein-DNA complex"/>
    <property type="evidence" value="ECO:0007669"/>
    <property type="project" value="TreeGrafter"/>
</dbReference>
<dbReference type="GO" id="GO:0000976">
    <property type="term" value="F:transcription cis-regulatory region binding"/>
    <property type="evidence" value="ECO:0007669"/>
    <property type="project" value="TreeGrafter"/>
</dbReference>
<keyword evidence="5" id="KW-0804">Transcription</keyword>
<dbReference type="SMART" id="SM00448">
    <property type="entry name" value="REC"/>
    <property type="match status" value="1"/>
</dbReference>
<keyword evidence="3" id="KW-0805">Transcription regulation</keyword>
<dbReference type="GO" id="GO:0000156">
    <property type="term" value="F:phosphorelay response regulator activity"/>
    <property type="evidence" value="ECO:0007669"/>
    <property type="project" value="TreeGrafter"/>
</dbReference>
<keyword evidence="1 6" id="KW-0597">Phosphoprotein</keyword>
<dbReference type="PROSITE" id="PS50110">
    <property type="entry name" value="RESPONSE_REGULATORY"/>
    <property type="match status" value="1"/>
</dbReference>
<dbReference type="PATRIC" id="fig|1008153.3.peg.2378"/>
<accession>A0A151ADH1</accession>
<name>A0A151ADH1_9EURY</name>
<dbReference type="GO" id="GO:0005829">
    <property type="term" value="C:cytosol"/>
    <property type="evidence" value="ECO:0007669"/>
    <property type="project" value="TreeGrafter"/>
</dbReference>
<proteinExistence type="predicted"/>
<dbReference type="InterPro" id="IPR013971">
    <property type="entry name" value="HalX_domain"/>
</dbReference>
<dbReference type="InterPro" id="IPR001789">
    <property type="entry name" value="Sig_transdc_resp-reg_receiver"/>
</dbReference>
<evidence type="ECO:0000313" key="8">
    <source>
        <dbReference type="EMBL" id="KYH25654.1"/>
    </source>
</evidence>
<dbReference type="Pfam" id="PF08663">
    <property type="entry name" value="HalX"/>
    <property type="match status" value="1"/>
</dbReference>
<dbReference type="PANTHER" id="PTHR48111:SF1">
    <property type="entry name" value="TWO-COMPONENT RESPONSE REGULATOR ORR33"/>
    <property type="match status" value="1"/>
</dbReference>
<organism evidence="8 9">
    <name type="scientific">Halalkalicoccus paucihalophilus</name>
    <dbReference type="NCBI Taxonomy" id="1008153"/>
    <lineage>
        <taxon>Archaea</taxon>
        <taxon>Methanobacteriati</taxon>
        <taxon>Methanobacteriota</taxon>
        <taxon>Stenosarchaea group</taxon>
        <taxon>Halobacteria</taxon>
        <taxon>Halobacteriales</taxon>
        <taxon>Halococcaceae</taxon>
        <taxon>Halalkalicoccus</taxon>
    </lineage>
</organism>
<keyword evidence="9" id="KW-1185">Reference proteome</keyword>
<protein>
    <submittedName>
        <fullName evidence="8">Regulator of RpoS</fullName>
    </submittedName>
</protein>
<dbReference type="Proteomes" id="UP000075321">
    <property type="component" value="Unassembled WGS sequence"/>
</dbReference>
<comment type="caution">
    <text evidence="8">The sequence shown here is derived from an EMBL/GenBank/DDBJ whole genome shotgun (WGS) entry which is preliminary data.</text>
</comment>
<dbReference type="Pfam" id="PF00072">
    <property type="entry name" value="Response_reg"/>
    <property type="match status" value="1"/>
</dbReference>
<keyword evidence="2" id="KW-0902">Two-component regulatory system</keyword>
<evidence type="ECO:0000256" key="2">
    <source>
        <dbReference type="ARBA" id="ARBA00023012"/>
    </source>
</evidence>
<dbReference type="CDD" id="cd17574">
    <property type="entry name" value="REC_OmpR"/>
    <property type="match status" value="1"/>
</dbReference>
<dbReference type="PANTHER" id="PTHR48111">
    <property type="entry name" value="REGULATOR OF RPOS"/>
    <property type="match status" value="1"/>
</dbReference>
<dbReference type="InterPro" id="IPR039420">
    <property type="entry name" value="WalR-like"/>
</dbReference>
<dbReference type="Gene3D" id="3.40.50.2300">
    <property type="match status" value="1"/>
</dbReference>
<feature type="modified residue" description="4-aspartylphosphate" evidence="6">
    <location>
        <position position="58"/>
    </location>
</feature>
<evidence type="ECO:0000256" key="3">
    <source>
        <dbReference type="ARBA" id="ARBA00023015"/>
    </source>
</evidence>
<evidence type="ECO:0000256" key="6">
    <source>
        <dbReference type="PROSITE-ProRule" id="PRU00169"/>
    </source>
</evidence>
<evidence type="ECO:0000256" key="5">
    <source>
        <dbReference type="ARBA" id="ARBA00023163"/>
    </source>
</evidence>